<keyword evidence="3" id="KW-1185">Reference proteome</keyword>
<feature type="compositionally biased region" description="Basic and acidic residues" evidence="1">
    <location>
        <begin position="53"/>
        <end position="67"/>
    </location>
</feature>
<dbReference type="AlphaFoldDB" id="A0A218ZBV4"/>
<gene>
    <name evidence="2" type="ORF">B2J93_4047</name>
</gene>
<sequence length="133" mass="14810">MSSGQSSLAATVYPSPRARIPMAARSRVACRGGCHQRATSTSTHTKVYAWDQEIGHDRDRRGGDDNRPAAVPRSRFLTGRVAVLRRDSGMRTIPLQVSPVVLRDLLVVQTPRAERRILEQQPLRPVKTANQEE</sequence>
<organism evidence="2 3">
    <name type="scientific">Diplocarpon coronariae</name>
    <dbReference type="NCBI Taxonomy" id="2795749"/>
    <lineage>
        <taxon>Eukaryota</taxon>
        <taxon>Fungi</taxon>
        <taxon>Dikarya</taxon>
        <taxon>Ascomycota</taxon>
        <taxon>Pezizomycotina</taxon>
        <taxon>Leotiomycetes</taxon>
        <taxon>Helotiales</taxon>
        <taxon>Drepanopezizaceae</taxon>
        <taxon>Diplocarpon</taxon>
    </lineage>
</organism>
<evidence type="ECO:0000313" key="2">
    <source>
        <dbReference type="EMBL" id="OWP04765.1"/>
    </source>
</evidence>
<proteinExistence type="predicted"/>
<reference evidence="2 3" key="1">
    <citation type="submission" date="2017-04" db="EMBL/GenBank/DDBJ databases">
        <title>Draft genome sequence of Marssonina coronaria NL1: causal agent of apple blotch.</title>
        <authorList>
            <person name="Cheng Q."/>
        </authorList>
    </citation>
    <scope>NUCLEOTIDE SEQUENCE [LARGE SCALE GENOMIC DNA]</scope>
    <source>
        <strain evidence="2 3">NL1</strain>
    </source>
</reference>
<accession>A0A218ZBV4</accession>
<dbReference type="EMBL" id="MZNU01000093">
    <property type="protein sequence ID" value="OWP04765.1"/>
    <property type="molecule type" value="Genomic_DNA"/>
</dbReference>
<feature type="region of interest" description="Disordered" evidence="1">
    <location>
        <begin position="51"/>
        <end position="71"/>
    </location>
</feature>
<dbReference type="InParanoid" id="A0A218ZBV4"/>
<protein>
    <submittedName>
        <fullName evidence="2">Uncharacterized protein</fullName>
    </submittedName>
</protein>
<comment type="caution">
    <text evidence="2">The sequence shown here is derived from an EMBL/GenBank/DDBJ whole genome shotgun (WGS) entry which is preliminary data.</text>
</comment>
<dbReference type="Proteomes" id="UP000242519">
    <property type="component" value="Unassembled WGS sequence"/>
</dbReference>
<name>A0A218ZBV4_9HELO</name>
<evidence type="ECO:0000256" key="1">
    <source>
        <dbReference type="SAM" id="MobiDB-lite"/>
    </source>
</evidence>
<evidence type="ECO:0000313" key="3">
    <source>
        <dbReference type="Proteomes" id="UP000242519"/>
    </source>
</evidence>